<evidence type="ECO:0000256" key="1">
    <source>
        <dbReference type="SAM" id="MobiDB-lite"/>
    </source>
</evidence>
<feature type="region of interest" description="Disordered" evidence="1">
    <location>
        <begin position="385"/>
        <end position="411"/>
    </location>
</feature>
<feature type="region of interest" description="Disordered" evidence="1">
    <location>
        <begin position="1622"/>
        <end position="1641"/>
    </location>
</feature>
<comment type="caution">
    <text evidence="2">The sequence shown here is derived from an EMBL/GenBank/DDBJ whole genome shotgun (WGS) entry which is preliminary data.</text>
</comment>
<feature type="compositionally biased region" description="Polar residues" evidence="1">
    <location>
        <begin position="653"/>
        <end position="668"/>
    </location>
</feature>
<feature type="compositionally biased region" description="Basic residues" evidence="1">
    <location>
        <begin position="1622"/>
        <end position="1633"/>
    </location>
</feature>
<organism evidence="2 3">
    <name type="scientific">Paragonimus westermani</name>
    <dbReference type="NCBI Taxonomy" id="34504"/>
    <lineage>
        <taxon>Eukaryota</taxon>
        <taxon>Metazoa</taxon>
        <taxon>Spiralia</taxon>
        <taxon>Lophotrochozoa</taxon>
        <taxon>Platyhelminthes</taxon>
        <taxon>Trematoda</taxon>
        <taxon>Digenea</taxon>
        <taxon>Plagiorchiida</taxon>
        <taxon>Troglotremata</taxon>
        <taxon>Troglotrematidae</taxon>
        <taxon>Paragonimus</taxon>
    </lineage>
</organism>
<proteinExistence type="predicted"/>
<feature type="compositionally biased region" description="Polar residues" evidence="1">
    <location>
        <begin position="505"/>
        <end position="519"/>
    </location>
</feature>
<dbReference type="OrthoDB" id="6236702at2759"/>
<protein>
    <recommendedName>
        <fullName evidence="4">PH domain-containing protein</fullName>
    </recommendedName>
</protein>
<dbReference type="Proteomes" id="UP000699462">
    <property type="component" value="Unassembled WGS sequence"/>
</dbReference>
<feature type="compositionally biased region" description="Low complexity" evidence="1">
    <location>
        <begin position="278"/>
        <end position="290"/>
    </location>
</feature>
<gene>
    <name evidence="2" type="ORF">P879_04623</name>
</gene>
<reference evidence="2 3" key="1">
    <citation type="submission" date="2019-07" db="EMBL/GenBank/DDBJ databases">
        <title>Annotation for the trematode Paragonimus westermani.</title>
        <authorList>
            <person name="Choi Y.-J."/>
        </authorList>
    </citation>
    <scope>NUCLEOTIDE SEQUENCE [LARGE SCALE GENOMIC DNA]</scope>
    <source>
        <strain evidence="2">180907_Pwestermani</strain>
    </source>
</reference>
<feature type="region of interest" description="Disordered" evidence="1">
    <location>
        <begin position="1863"/>
        <end position="1901"/>
    </location>
</feature>
<feature type="compositionally biased region" description="Basic residues" evidence="1">
    <location>
        <begin position="2023"/>
        <end position="2035"/>
    </location>
</feature>
<feature type="compositionally biased region" description="Basic and acidic residues" evidence="1">
    <location>
        <begin position="491"/>
        <end position="502"/>
    </location>
</feature>
<feature type="region of interest" description="Disordered" evidence="1">
    <location>
        <begin position="930"/>
        <end position="951"/>
    </location>
</feature>
<name>A0A8T0DNA6_9TREM</name>
<feature type="compositionally biased region" description="Basic and acidic residues" evidence="1">
    <location>
        <begin position="930"/>
        <end position="946"/>
    </location>
</feature>
<feature type="region of interest" description="Disordered" evidence="1">
    <location>
        <begin position="652"/>
        <end position="675"/>
    </location>
</feature>
<dbReference type="InterPro" id="IPR011993">
    <property type="entry name" value="PH-like_dom_sf"/>
</dbReference>
<accession>A0A8T0DNA6</accession>
<dbReference type="Gene3D" id="2.30.29.30">
    <property type="entry name" value="Pleckstrin-homology domain (PH domain)/Phosphotyrosine-binding domain (PTB)"/>
    <property type="match status" value="1"/>
</dbReference>
<feature type="compositionally biased region" description="Low complexity" evidence="1">
    <location>
        <begin position="1890"/>
        <end position="1901"/>
    </location>
</feature>
<feature type="region of interest" description="Disordered" evidence="1">
    <location>
        <begin position="2020"/>
        <end position="2041"/>
    </location>
</feature>
<sequence>MSNLTLRVVLQGCAKYRDGKKWKERYCWLTLSPGSSDAMHLYVTKSCDDFAAYRDDGCVIDVQLPSVHKGYHFSTFSRTDTTVESTGYPEPISPNESSKPPLVNTATQSCLAAMEATSLGLSAAFSLAARLNAPRPLDEISGFESGYHMDKESNVIVLIGCASVHVIALPDTDEMFRWADVMSQIMNDQRFRVTLCKSTDGKLSQGTQGSLHVQHLRLCLIGEPSAGCKFICSWRLDAVDHAYTMPLCTNNAPVPVSDTQSTVTRRSYGVDVSHRSSRGNLSSSNSAATASLKTPQKNVFVLEANQSAGKGRGSHTFELDGGSLDELTTVIERLMAQRYNPELRSARKWIDPQLQGAGHSSTGSVPIAPGPCTRNYEPLVPSSCPRAQQLESSPDVCSSRHSASPAQNVPSRSHLTGFCVSTPSPFTTPESGLTVRTEDSSNALSNHQLVYGRSVPALPTNRHYSNLILSACSLSPPDLLSGLSKPSECSSSDRRNPGERGAELPNNNHAIDNTSGYSTDAHTTDLAMARPDVRVAANCTTLPASTSSTYTNVLSTPSCFPNARKSPGFRPSEDYSYSFRSPVMPAYDELDNALHSSLEETQVVRVPAGLIIAKRPLPTSIFSANTASKQFLLPTPVLSSRNLLKSRHEPAASLTTTTTNVDPQTSPNPHRPYRYPKRFNKVCRPHLSPRIKAAVAVPCSVPSEPNSINTMQQVQQGNAAAPPNGFTQQGVFTADEDLWDAEQVAPSKNAVLESEVRPASVGMLKCNLDAVLCVQPNSNPSRRMLYCQDLCHTCSSCSRKEKKFALCANYHRIYRHRCRQYRVCFCPSYAGRSLSFDALLLLEIPRSADAAPFAGSIAQVSNTVDCAGRIAFRDHLNSTGPPDHSTVHPFPIVSSDLSPIYSAELDAPKSSGVNRWKQIHRIFHRKHSKSHDNLHSSCRISEKPAPDNKPGISTSATEGVMEPADLHQKQTFHVEAHDESQLLADQNYAVVVPRELSSLTNQGQHLLQLFVRCPRHGSLFYHTWFEFFHGDLPLHSLFCSRCRKRSKRHLPLNVCMKNPRACDDCSHVAGQASSLFSTLRNLVPSRRKSHGSRFSFGKVVAKRKTSGTTKPVQARIMAGGELISESRVVRPGGVSRSFNAVLYTDVVDSTHSMGNTGQNQITHFEHIPQRAHPLDHEQHSCSLLSLTSLSCSEPSISRNADLMFGRLLALNAVNQSSLHSSLSSLPTFHSLSGSSSLLSASHVDACGKNLICGSCSMSNTETVDTGHPESTDRLEETRSYSLCDPDDLSSGSVSAHFDEAYLTDKPDARSDLTRNLYIDCSPIKSRLIFSDQNFPCFQPDLSNSILGSLPPQSSFTTNRSQSLCDPNWCPTSRALEHKLVASPEQTESNSTSCWCSHSQNLTGTRALTHRANTLPNAKVLRSISEQKSFDLTAPPYDSHSQLLREKDHNKDPTKIGKQLASYGLDRLLPRFSRKGRRNPRYNTAAVTYNTGDPISFNRKLSCQLSLGEQSQFVGGFDGTRPVTETATYCNVSSTQRSGLSTTSTQYQSSLSKLTKPSLTTVLSHLEDRDKNVVNSALEPTCQSIYVNLPPPLNANSTNSGHSTCSCGSRSERKLQHVFHALHHHHSHHHHHSEHHPNTGSISSTNKVVAVQCPDSASLVGTLEPHSQKEHLLSACGKSVLHADCFLNSPTNPNFYATMKTESMSLTSDMSSLVPAEVRDPSRNYAMVDLRPSPASSVNANTELTIGVVHHHHQIRQAPLESINSANSSAGSVVGFSNSASTGSDCTSDAATLTSETVGSNAAVCCSDSSTFTQSDSPGLFTFPPTASQPESTRRRHSHSLSSAVTEAPVLNYVHVIASTAPLSSSASARHDDGSTFSEPMGCSIQEHTDSPSSSSGLGGIASLSITPPLTQASSGLFGDVFTSRSMTSSATSSGEGNPGVADTGFHSYSPPDANSVAYTQIDFARTLALGEVRGDMDMQDKLSSTGSGKLLSANTTGSTVSQWYSSKADRSISVRKTFARPIRSIRRGNHSHNQKKPGSFL</sequence>
<feature type="region of interest" description="Disordered" evidence="1">
    <location>
        <begin position="1926"/>
        <end position="1947"/>
    </location>
</feature>
<dbReference type="EMBL" id="JTDF01002802">
    <property type="protein sequence ID" value="KAF8568424.1"/>
    <property type="molecule type" value="Genomic_DNA"/>
</dbReference>
<keyword evidence="3" id="KW-1185">Reference proteome</keyword>
<feature type="region of interest" description="Disordered" evidence="1">
    <location>
        <begin position="270"/>
        <end position="290"/>
    </location>
</feature>
<evidence type="ECO:0000313" key="2">
    <source>
        <dbReference type="EMBL" id="KAF8568424.1"/>
    </source>
</evidence>
<feature type="region of interest" description="Disordered" evidence="1">
    <location>
        <begin position="81"/>
        <end position="101"/>
    </location>
</feature>
<feature type="region of interest" description="Disordered" evidence="1">
    <location>
        <begin position="483"/>
        <end position="519"/>
    </location>
</feature>
<evidence type="ECO:0008006" key="4">
    <source>
        <dbReference type="Google" id="ProtNLM"/>
    </source>
</evidence>
<evidence type="ECO:0000313" key="3">
    <source>
        <dbReference type="Proteomes" id="UP000699462"/>
    </source>
</evidence>
<feature type="region of interest" description="Disordered" evidence="1">
    <location>
        <begin position="1811"/>
        <end position="1842"/>
    </location>
</feature>